<name>A0ABZ2TCI5_9RHOB</name>
<sequence>MDAQTGNTLSPPQNAAIPTNLPYINFRMKDFSQTSSSYPGSDACAAQILELAEAYYDAANALFDTAKKNGPLSYAPARLCSIHAIELFLNAFLRNRGESAESIRARMHNLADEEFVTKLILKKKTAKHLQEMTKRREYLISRYAPERASQHTELNRLTATLEEVRAKTNKYLAQA</sequence>
<evidence type="ECO:0008006" key="4">
    <source>
        <dbReference type="Google" id="ProtNLM"/>
    </source>
</evidence>
<organism evidence="2 3">
    <name type="scientific">Roseovarius rhodophyticola</name>
    <dbReference type="NCBI Taxonomy" id="3080827"/>
    <lineage>
        <taxon>Bacteria</taxon>
        <taxon>Pseudomonadati</taxon>
        <taxon>Pseudomonadota</taxon>
        <taxon>Alphaproteobacteria</taxon>
        <taxon>Rhodobacterales</taxon>
        <taxon>Roseobacteraceae</taxon>
        <taxon>Roseovarius</taxon>
    </lineage>
</organism>
<feature type="coiled-coil region" evidence="1">
    <location>
        <begin position="147"/>
        <end position="174"/>
    </location>
</feature>
<evidence type="ECO:0000313" key="2">
    <source>
        <dbReference type="EMBL" id="WYK17416.1"/>
    </source>
</evidence>
<evidence type="ECO:0000256" key="1">
    <source>
        <dbReference type="SAM" id="Coils"/>
    </source>
</evidence>
<proteinExistence type="predicted"/>
<evidence type="ECO:0000313" key="3">
    <source>
        <dbReference type="Proteomes" id="UP001281305"/>
    </source>
</evidence>
<keyword evidence="3" id="KW-1185">Reference proteome</keyword>
<dbReference type="EMBL" id="CP146606">
    <property type="protein sequence ID" value="WYK17416.1"/>
    <property type="molecule type" value="Genomic_DNA"/>
</dbReference>
<reference evidence="2 3" key="1">
    <citation type="submission" date="2024-02" db="EMBL/GenBank/DDBJ databases">
        <title>Roseovarius strain W115 nov., isolated from a marine algae.</title>
        <authorList>
            <person name="Lee M.W."/>
            <person name="Lee J.K."/>
            <person name="Kim J.M."/>
            <person name="Choi D.G."/>
            <person name="Baek J.H."/>
            <person name="Bayburt H."/>
            <person name="Jung J.J."/>
            <person name="Han D.M."/>
            <person name="Jeon C.O."/>
        </authorList>
    </citation>
    <scope>NUCLEOTIDE SEQUENCE [LARGE SCALE GENOMIC DNA]</scope>
    <source>
        <strain evidence="2 3">W115</strain>
    </source>
</reference>
<dbReference type="Proteomes" id="UP001281305">
    <property type="component" value="Chromosome"/>
</dbReference>
<protein>
    <recommendedName>
        <fullName evidence="4">HEPN domain-containing protein</fullName>
    </recommendedName>
</protein>
<dbReference type="RefSeq" id="WP_317057491.1">
    <property type="nucleotide sequence ID" value="NZ_CP146606.1"/>
</dbReference>
<gene>
    <name evidence="2" type="ORF">RZS32_013480</name>
</gene>
<accession>A0ABZ2TCI5</accession>
<keyword evidence="1" id="KW-0175">Coiled coil</keyword>